<evidence type="ECO:0000256" key="1">
    <source>
        <dbReference type="ARBA" id="ARBA00022676"/>
    </source>
</evidence>
<gene>
    <name evidence="4" type="ORF">CcCBS67573_g05495</name>
</gene>
<organism evidence="4 5">
    <name type="scientific">Chytriomyces confervae</name>
    <dbReference type="NCBI Taxonomy" id="246404"/>
    <lineage>
        <taxon>Eukaryota</taxon>
        <taxon>Fungi</taxon>
        <taxon>Fungi incertae sedis</taxon>
        <taxon>Chytridiomycota</taxon>
        <taxon>Chytridiomycota incertae sedis</taxon>
        <taxon>Chytridiomycetes</taxon>
        <taxon>Chytridiales</taxon>
        <taxon>Chytriomycetaceae</taxon>
        <taxon>Chytriomyces</taxon>
    </lineage>
</organism>
<feature type="chain" id="PRO_5021243239" description="Glycosyl transferase family 1 domain-containing protein" evidence="2">
    <location>
        <begin position="23"/>
        <end position="554"/>
    </location>
</feature>
<dbReference type="Proteomes" id="UP000320333">
    <property type="component" value="Unassembled WGS sequence"/>
</dbReference>
<dbReference type="Gene3D" id="3.40.50.2000">
    <property type="entry name" value="Glycogen Phosphorylase B"/>
    <property type="match status" value="1"/>
</dbReference>
<dbReference type="InterPro" id="IPR001296">
    <property type="entry name" value="Glyco_trans_1"/>
</dbReference>
<reference evidence="4 5" key="1">
    <citation type="journal article" date="2019" name="Sci. Rep.">
        <title>Comparative genomics of chytrid fungi reveal insights into the obligate biotrophic and pathogenic lifestyle of Synchytrium endobioticum.</title>
        <authorList>
            <person name="van de Vossenberg B.T.L.H."/>
            <person name="Warris S."/>
            <person name="Nguyen H.D.T."/>
            <person name="van Gent-Pelzer M.P.E."/>
            <person name="Joly D.L."/>
            <person name="van de Geest H.C."/>
            <person name="Bonants P.J.M."/>
            <person name="Smith D.S."/>
            <person name="Levesque C.A."/>
            <person name="van der Lee T.A.J."/>
        </authorList>
    </citation>
    <scope>NUCLEOTIDE SEQUENCE [LARGE SCALE GENOMIC DNA]</scope>
    <source>
        <strain evidence="4 5">CBS 675.73</strain>
    </source>
</reference>
<name>A0A507FAN0_9FUNG</name>
<proteinExistence type="predicted"/>
<keyword evidence="1" id="KW-0328">Glycosyltransferase</keyword>
<keyword evidence="2" id="KW-0732">Signal</keyword>
<accession>A0A507FAN0</accession>
<evidence type="ECO:0000313" key="4">
    <source>
        <dbReference type="EMBL" id="TPX73244.1"/>
    </source>
</evidence>
<keyword evidence="1" id="KW-0808">Transferase</keyword>
<dbReference type="OrthoDB" id="2100592at2759"/>
<dbReference type="AlphaFoldDB" id="A0A507FAN0"/>
<feature type="signal peptide" evidence="2">
    <location>
        <begin position="1"/>
        <end position="22"/>
    </location>
</feature>
<feature type="domain" description="Glycosyl transferase family 1" evidence="3">
    <location>
        <begin position="365"/>
        <end position="455"/>
    </location>
</feature>
<protein>
    <recommendedName>
        <fullName evidence="3">Glycosyl transferase family 1 domain-containing protein</fullName>
    </recommendedName>
</protein>
<sequence>MAVVAILIGSIPLMLMLPGPEAKPHLLPAQQSETLITATSPATTPIPTPSPEVPLSWVDTQLALYLPPNNASSFTINQLLDLCNTGKGLAITRRYALGGPPHGKLQREHYLSNCHPIEIATSQGGRSRGHCSDFVQYIYYADARLSDEYFADTLAKKAVKCPDSFYLHGEYPILKLYEVLVNGAERANLTSTTLKSHVTTAQTVVSTSVKASAVNTAKLTKRHLRNIWMPNLEQIHKKQTWLIRASHMIACKVHFACSTITQYLNDPEAQQLLRNSTNEYERRVANYTPILRNMSHSSPDALVGINDTLIDANPLRFMNSTTPAAAPEEDLQRYNRFYHASGSSGRKGTVPVFECWLNRPELPPLVMIGQNNVKRFGNRLTEDGKKPRNIQLIGRLSSTELGKLQRSHAVHLCPSTQEGYGHYINEARSLSSLVVTTKHPPMSEFVEDGVSGVYVGHDGTDIEPYQGLAMYTPSAVVMTWENVCDGVDKVLKIPLAQRAEMGRRARKLYEKETEEMIRNLETLKKEAEEFHGGPFDGYDFLDTNAHQFKLAVHI</sequence>
<dbReference type="Pfam" id="PF00534">
    <property type="entry name" value="Glycos_transf_1"/>
    <property type="match status" value="1"/>
</dbReference>
<comment type="caution">
    <text evidence="4">The sequence shown here is derived from an EMBL/GenBank/DDBJ whole genome shotgun (WGS) entry which is preliminary data.</text>
</comment>
<evidence type="ECO:0000256" key="2">
    <source>
        <dbReference type="SAM" id="SignalP"/>
    </source>
</evidence>
<evidence type="ECO:0000313" key="5">
    <source>
        <dbReference type="Proteomes" id="UP000320333"/>
    </source>
</evidence>
<dbReference type="GO" id="GO:0016757">
    <property type="term" value="F:glycosyltransferase activity"/>
    <property type="evidence" value="ECO:0007669"/>
    <property type="project" value="UniProtKB-KW"/>
</dbReference>
<keyword evidence="5" id="KW-1185">Reference proteome</keyword>
<evidence type="ECO:0000259" key="3">
    <source>
        <dbReference type="Pfam" id="PF00534"/>
    </source>
</evidence>
<dbReference type="EMBL" id="QEAP01000199">
    <property type="protein sequence ID" value="TPX73244.1"/>
    <property type="molecule type" value="Genomic_DNA"/>
</dbReference>
<dbReference type="SUPFAM" id="SSF53756">
    <property type="entry name" value="UDP-Glycosyltransferase/glycogen phosphorylase"/>
    <property type="match status" value="1"/>
</dbReference>